<keyword evidence="3" id="KW-1185">Reference proteome</keyword>
<evidence type="ECO:0000259" key="1">
    <source>
        <dbReference type="PROSITE" id="PS50879"/>
    </source>
</evidence>
<dbReference type="SUPFAM" id="SSF53098">
    <property type="entry name" value="Ribonuclease H-like"/>
    <property type="match status" value="1"/>
</dbReference>
<dbReference type="Gene3D" id="3.30.420.10">
    <property type="entry name" value="Ribonuclease H-like superfamily/Ribonuclease H"/>
    <property type="match status" value="1"/>
</dbReference>
<gene>
    <name evidence="2" type="ORF">B0H17DRAFT_1200294</name>
</gene>
<sequence>MKHLGTEDEHTVFESEVTGAILTLDIVKSTWQLTSMVIFTDCQPAVTALTVPKPQPGQYLLAALHTLHRCLLRTCPTLKVCFHWVPAHVGIPGNEAVDACAKEEAKGASSALAGGAKMFQVRWLKEWSTSPRHRRLSLFNSMKPSNAVACLMHFMLNVYLYRFCLTPSPDCVLCLLPTTYSVAPSTTDSASTSSAV</sequence>
<evidence type="ECO:0000313" key="3">
    <source>
        <dbReference type="Proteomes" id="UP001221757"/>
    </source>
</evidence>
<dbReference type="AlphaFoldDB" id="A0AAD7DJI1"/>
<dbReference type="CDD" id="cd09276">
    <property type="entry name" value="Rnase_HI_RT_non_LTR"/>
    <property type="match status" value="1"/>
</dbReference>
<accession>A0AAD7DJI1</accession>
<dbReference type="Proteomes" id="UP001221757">
    <property type="component" value="Unassembled WGS sequence"/>
</dbReference>
<dbReference type="InterPro" id="IPR002156">
    <property type="entry name" value="RNaseH_domain"/>
</dbReference>
<comment type="caution">
    <text evidence="2">The sequence shown here is derived from an EMBL/GenBank/DDBJ whole genome shotgun (WGS) entry which is preliminary data.</text>
</comment>
<proteinExistence type="predicted"/>
<reference evidence="2" key="1">
    <citation type="submission" date="2023-03" db="EMBL/GenBank/DDBJ databases">
        <title>Massive genome expansion in bonnet fungi (Mycena s.s.) driven by repeated elements and novel gene families across ecological guilds.</title>
        <authorList>
            <consortium name="Lawrence Berkeley National Laboratory"/>
            <person name="Harder C.B."/>
            <person name="Miyauchi S."/>
            <person name="Viragh M."/>
            <person name="Kuo A."/>
            <person name="Thoen E."/>
            <person name="Andreopoulos B."/>
            <person name="Lu D."/>
            <person name="Skrede I."/>
            <person name="Drula E."/>
            <person name="Henrissat B."/>
            <person name="Morin E."/>
            <person name="Kohler A."/>
            <person name="Barry K."/>
            <person name="LaButti K."/>
            <person name="Morin E."/>
            <person name="Salamov A."/>
            <person name="Lipzen A."/>
            <person name="Mereny Z."/>
            <person name="Hegedus B."/>
            <person name="Baldrian P."/>
            <person name="Stursova M."/>
            <person name="Weitz H."/>
            <person name="Taylor A."/>
            <person name="Grigoriev I.V."/>
            <person name="Nagy L.G."/>
            <person name="Martin F."/>
            <person name="Kauserud H."/>
        </authorList>
    </citation>
    <scope>NUCLEOTIDE SEQUENCE</scope>
    <source>
        <strain evidence="2">CBHHK067</strain>
    </source>
</reference>
<dbReference type="Pfam" id="PF00075">
    <property type="entry name" value="RNase_H"/>
    <property type="match status" value="1"/>
</dbReference>
<dbReference type="PROSITE" id="PS50879">
    <property type="entry name" value="RNASE_H_1"/>
    <property type="match status" value="1"/>
</dbReference>
<protein>
    <recommendedName>
        <fullName evidence="1">RNase H type-1 domain-containing protein</fullName>
    </recommendedName>
</protein>
<dbReference type="InterPro" id="IPR036397">
    <property type="entry name" value="RNaseH_sf"/>
</dbReference>
<dbReference type="InterPro" id="IPR012337">
    <property type="entry name" value="RNaseH-like_sf"/>
</dbReference>
<dbReference type="GO" id="GO:0004523">
    <property type="term" value="F:RNA-DNA hybrid ribonuclease activity"/>
    <property type="evidence" value="ECO:0007669"/>
    <property type="project" value="InterPro"/>
</dbReference>
<evidence type="ECO:0000313" key="2">
    <source>
        <dbReference type="EMBL" id="KAJ7692713.1"/>
    </source>
</evidence>
<feature type="domain" description="RNase H type-1" evidence="1">
    <location>
        <begin position="1"/>
        <end position="106"/>
    </location>
</feature>
<organism evidence="2 3">
    <name type="scientific">Mycena rosella</name>
    <name type="common">Pink bonnet</name>
    <name type="synonym">Agaricus rosellus</name>
    <dbReference type="NCBI Taxonomy" id="1033263"/>
    <lineage>
        <taxon>Eukaryota</taxon>
        <taxon>Fungi</taxon>
        <taxon>Dikarya</taxon>
        <taxon>Basidiomycota</taxon>
        <taxon>Agaricomycotina</taxon>
        <taxon>Agaricomycetes</taxon>
        <taxon>Agaricomycetidae</taxon>
        <taxon>Agaricales</taxon>
        <taxon>Marasmiineae</taxon>
        <taxon>Mycenaceae</taxon>
        <taxon>Mycena</taxon>
    </lineage>
</organism>
<name>A0AAD7DJI1_MYCRO</name>
<dbReference type="GO" id="GO:0003676">
    <property type="term" value="F:nucleic acid binding"/>
    <property type="evidence" value="ECO:0007669"/>
    <property type="project" value="InterPro"/>
</dbReference>
<dbReference type="EMBL" id="JARKIE010000050">
    <property type="protein sequence ID" value="KAJ7692713.1"/>
    <property type="molecule type" value="Genomic_DNA"/>
</dbReference>